<keyword evidence="4 6" id="KW-0067">ATP-binding</keyword>
<dbReference type="EMBL" id="QMPY01000174">
    <property type="protein sequence ID" value="RLE06566.1"/>
    <property type="molecule type" value="Genomic_DNA"/>
</dbReference>
<evidence type="ECO:0000256" key="2">
    <source>
        <dbReference type="ARBA" id="ARBA00022448"/>
    </source>
</evidence>
<dbReference type="InterPro" id="IPR003593">
    <property type="entry name" value="AAA+_ATPase"/>
</dbReference>
<dbReference type="SMART" id="SM00382">
    <property type="entry name" value="AAA"/>
    <property type="match status" value="1"/>
</dbReference>
<dbReference type="Gene3D" id="3.40.50.300">
    <property type="entry name" value="P-loop containing nucleotide triphosphate hydrolases"/>
    <property type="match status" value="1"/>
</dbReference>
<organism evidence="6 7">
    <name type="scientific">Aerophobetes bacterium</name>
    <dbReference type="NCBI Taxonomy" id="2030807"/>
    <lineage>
        <taxon>Bacteria</taxon>
        <taxon>Candidatus Aerophobota</taxon>
    </lineage>
</organism>
<dbReference type="InterPro" id="IPR027417">
    <property type="entry name" value="P-loop_NTPase"/>
</dbReference>
<sequence length="315" mass="35319">MSKVVIETSELMKKYKNGVTALQNLNLKIEEGDCVGYLGPNGAGKTTTIKILTNLIKPTAGHAYICGIDVNKKPKEALRYVGALVELPGIYEYLTPHELLTYLGKVRMMSKVNLNRRIKEVLRTVGIPAWEHKKVRSLSTGMRQRFLIAQALLHNPEILIMDEPVFGLDPKGMKDIRDVIKQLHKENKTVFLSSHLLHEVSEICTKVLLLNKGKIVSFDTVDNLTKMSKTHTIKIELLKPPTKKQIAEIKLIKIIKDINIADGHLGISFDGERNTCSRILTELVSLGLKIVSYWPKSMTLEDIYISIVGEEKGIG</sequence>
<dbReference type="AlphaFoldDB" id="A0A662D308"/>
<name>A0A662D308_UNCAE</name>
<keyword evidence="2" id="KW-0813">Transport</keyword>
<dbReference type="GO" id="GO:0005524">
    <property type="term" value="F:ATP binding"/>
    <property type="evidence" value="ECO:0007669"/>
    <property type="project" value="UniProtKB-KW"/>
</dbReference>
<dbReference type="SUPFAM" id="SSF52540">
    <property type="entry name" value="P-loop containing nucleoside triphosphate hydrolases"/>
    <property type="match status" value="1"/>
</dbReference>
<dbReference type="GO" id="GO:0016887">
    <property type="term" value="F:ATP hydrolysis activity"/>
    <property type="evidence" value="ECO:0007669"/>
    <property type="project" value="InterPro"/>
</dbReference>
<accession>A0A662D308</accession>
<protein>
    <submittedName>
        <fullName evidence="6">ABC transporter ATP-binding protein</fullName>
    </submittedName>
</protein>
<evidence type="ECO:0000313" key="6">
    <source>
        <dbReference type="EMBL" id="RLE06566.1"/>
    </source>
</evidence>
<dbReference type="PANTHER" id="PTHR43335">
    <property type="entry name" value="ABC TRANSPORTER, ATP-BINDING PROTEIN"/>
    <property type="match status" value="1"/>
</dbReference>
<dbReference type="PANTHER" id="PTHR43335:SF4">
    <property type="entry name" value="ABC TRANSPORTER, ATP-BINDING PROTEIN"/>
    <property type="match status" value="1"/>
</dbReference>
<gene>
    <name evidence="6" type="ORF">DRZ78_04495</name>
</gene>
<evidence type="ECO:0000256" key="3">
    <source>
        <dbReference type="ARBA" id="ARBA00022741"/>
    </source>
</evidence>
<dbReference type="InterPro" id="IPR003439">
    <property type="entry name" value="ABC_transporter-like_ATP-bd"/>
</dbReference>
<reference evidence="6 7" key="1">
    <citation type="submission" date="2018-06" db="EMBL/GenBank/DDBJ databases">
        <title>Extensive metabolic versatility and redundancy in microbially diverse, dynamic hydrothermal sediments.</title>
        <authorList>
            <person name="Dombrowski N."/>
            <person name="Teske A."/>
            <person name="Baker B.J."/>
        </authorList>
    </citation>
    <scope>NUCLEOTIDE SEQUENCE [LARGE SCALE GENOMIC DNA]</scope>
    <source>
        <strain evidence="6">B7_G13</strain>
    </source>
</reference>
<evidence type="ECO:0000313" key="7">
    <source>
        <dbReference type="Proteomes" id="UP000277457"/>
    </source>
</evidence>
<evidence type="ECO:0000256" key="4">
    <source>
        <dbReference type="ARBA" id="ARBA00022840"/>
    </source>
</evidence>
<comment type="caution">
    <text evidence="6">The sequence shown here is derived from an EMBL/GenBank/DDBJ whole genome shotgun (WGS) entry which is preliminary data.</text>
</comment>
<keyword evidence="3" id="KW-0547">Nucleotide-binding</keyword>
<feature type="domain" description="ABC transporter" evidence="5">
    <location>
        <begin position="6"/>
        <end position="237"/>
    </location>
</feature>
<comment type="similarity">
    <text evidence="1">Belongs to the ABC transporter superfamily.</text>
</comment>
<proteinExistence type="inferred from homology"/>
<evidence type="ECO:0000256" key="1">
    <source>
        <dbReference type="ARBA" id="ARBA00005417"/>
    </source>
</evidence>
<evidence type="ECO:0000259" key="5">
    <source>
        <dbReference type="PROSITE" id="PS50893"/>
    </source>
</evidence>
<dbReference type="PROSITE" id="PS50893">
    <property type="entry name" value="ABC_TRANSPORTER_2"/>
    <property type="match status" value="1"/>
</dbReference>
<dbReference type="Pfam" id="PF00005">
    <property type="entry name" value="ABC_tran"/>
    <property type="match status" value="1"/>
</dbReference>
<dbReference type="Proteomes" id="UP000277457">
    <property type="component" value="Unassembled WGS sequence"/>
</dbReference>